<evidence type="ECO:0000313" key="15">
    <source>
        <dbReference type="EMBL" id="MCG2576560.1"/>
    </source>
</evidence>
<dbReference type="InterPro" id="IPR003594">
    <property type="entry name" value="HATPase_dom"/>
</dbReference>
<dbReference type="CDD" id="cd16922">
    <property type="entry name" value="HATPase_EvgS-ArcB-TorS-like"/>
    <property type="match status" value="1"/>
</dbReference>
<dbReference type="CDD" id="cd00156">
    <property type="entry name" value="REC"/>
    <property type="match status" value="1"/>
</dbReference>
<dbReference type="Proteomes" id="UP001165384">
    <property type="component" value="Unassembled WGS sequence"/>
</dbReference>
<dbReference type="InterPro" id="IPR008207">
    <property type="entry name" value="Sig_transdc_His_kin_Hpt_dom"/>
</dbReference>
<dbReference type="RefSeq" id="WP_275708623.1">
    <property type="nucleotide sequence ID" value="NZ_JAKLTN010000001.1"/>
</dbReference>
<name>A0ABS9K070_9RHOO</name>
<evidence type="ECO:0000313" key="16">
    <source>
        <dbReference type="Proteomes" id="UP001165384"/>
    </source>
</evidence>
<dbReference type="Pfam" id="PF01627">
    <property type="entry name" value="Hpt"/>
    <property type="match status" value="1"/>
</dbReference>
<evidence type="ECO:0000256" key="3">
    <source>
        <dbReference type="ARBA" id="ARBA00012438"/>
    </source>
</evidence>
<dbReference type="SUPFAM" id="SSF52172">
    <property type="entry name" value="CheY-like"/>
    <property type="match status" value="2"/>
</dbReference>
<dbReference type="SUPFAM" id="SSF47384">
    <property type="entry name" value="Homodimeric domain of signal transducing histidine kinase"/>
    <property type="match status" value="1"/>
</dbReference>
<keyword evidence="5" id="KW-0808">Transferase</keyword>
<dbReference type="PROSITE" id="PS50894">
    <property type="entry name" value="HPT"/>
    <property type="match status" value="1"/>
</dbReference>
<keyword evidence="16" id="KW-1185">Reference proteome</keyword>
<gene>
    <name evidence="15" type="ORF">LZ012_06070</name>
</gene>
<dbReference type="SMART" id="SM00448">
    <property type="entry name" value="REC"/>
    <property type="match status" value="2"/>
</dbReference>
<evidence type="ECO:0000259" key="11">
    <source>
        <dbReference type="PROSITE" id="PS50109"/>
    </source>
</evidence>
<reference evidence="15" key="1">
    <citation type="submission" date="2022-01" db="EMBL/GenBank/DDBJ databases">
        <authorList>
            <person name="Jo J.-H."/>
            <person name="Im W.-T."/>
        </authorList>
    </citation>
    <scope>NUCLEOTIDE SEQUENCE</scope>
    <source>
        <strain evidence="15">XY25</strain>
    </source>
</reference>
<keyword evidence="7" id="KW-0902">Two-component regulatory system</keyword>
<comment type="catalytic activity">
    <reaction evidence="1">
        <text>ATP + protein L-histidine = ADP + protein N-phospho-L-histidine.</text>
        <dbReference type="EC" id="2.7.13.3"/>
    </reaction>
</comment>
<evidence type="ECO:0000256" key="10">
    <source>
        <dbReference type="SAM" id="Phobius"/>
    </source>
</evidence>
<evidence type="ECO:0000256" key="1">
    <source>
        <dbReference type="ARBA" id="ARBA00000085"/>
    </source>
</evidence>
<dbReference type="InterPro" id="IPR003660">
    <property type="entry name" value="HAMP_dom"/>
</dbReference>
<feature type="modified residue" description="4-aspartylphosphate" evidence="9">
    <location>
        <position position="764"/>
    </location>
</feature>
<keyword evidence="10" id="KW-0472">Membrane</keyword>
<comment type="subcellular location">
    <subcellularLocation>
        <location evidence="2">Membrane</location>
    </subcellularLocation>
</comment>
<dbReference type="Pfam" id="PF00512">
    <property type="entry name" value="HisKA"/>
    <property type="match status" value="1"/>
</dbReference>
<evidence type="ECO:0000259" key="14">
    <source>
        <dbReference type="PROSITE" id="PS50894"/>
    </source>
</evidence>
<dbReference type="PROSITE" id="PS50109">
    <property type="entry name" value="HIS_KIN"/>
    <property type="match status" value="1"/>
</dbReference>
<evidence type="ECO:0000256" key="5">
    <source>
        <dbReference type="ARBA" id="ARBA00022679"/>
    </source>
</evidence>
<evidence type="ECO:0000256" key="4">
    <source>
        <dbReference type="ARBA" id="ARBA00022553"/>
    </source>
</evidence>
<evidence type="ECO:0000256" key="6">
    <source>
        <dbReference type="ARBA" id="ARBA00022777"/>
    </source>
</evidence>
<dbReference type="PRINTS" id="PR00344">
    <property type="entry name" value="BCTRLSENSOR"/>
</dbReference>
<dbReference type="Gene3D" id="1.20.120.160">
    <property type="entry name" value="HPT domain"/>
    <property type="match status" value="1"/>
</dbReference>
<dbReference type="PROSITE" id="PS50885">
    <property type="entry name" value="HAMP"/>
    <property type="match status" value="1"/>
</dbReference>
<dbReference type="Pfam" id="PF02518">
    <property type="entry name" value="HATPase_c"/>
    <property type="match status" value="1"/>
</dbReference>
<dbReference type="CDD" id="cd17546">
    <property type="entry name" value="REC_hyHK_CKI1_RcsC-like"/>
    <property type="match status" value="1"/>
</dbReference>
<dbReference type="InterPro" id="IPR036641">
    <property type="entry name" value="HPT_dom_sf"/>
</dbReference>
<feature type="domain" description="HPt" evidence="14">
    <location>
        <begin position="875"/>
        <end position="975"/>
    </location>
</feature>
<evidence type="ECO:0000256" key="2">
    <source>
        <dbReference type="ARBA" id="ARBA00004370"/>
    </source>
</evidence>
<dbReference type="PANTHER" id="PTHR45339:SF5">
    <property type="entry name" value="HISTIDINE KINASE"/>
    <property type="match status" value="1"/>
</dbReference>
<sequence length="1053" mass="114433">MLRVLLALACMLGMIGGVTLGALSAYNEAYSAARHRQDSLELITEIRHDVELLSRLVSSYVATANPRFLIYYYDILAIREGTKPPPAAASATYWEQVISGMRTYVPPSEGLGVALAERGSRLGFDADEQVLLLRVFKVSDEMKEVEQIAFAATQGLYDPVKHEMVSEAEPEREFAAKLLHETRYLKHRADLAIAVDELSRQVDQRTKNALVAAGDMLRTWIVAALLLLVGALLVLFFGYGYLKRRVLAPLTAMHRTAIALSEKMYSERVGDVDGVAEVHALASTMDSMAAAIEVDLEQREVVQRALRQARARAEVAAEAKSIFLANMSHEIRTPMNAIIGMAYLALKSGLPPRQHDYVAKIHLAARSLLGILNDILDYSKIEAGKVALETLRFDLEAVVQNALFVVQEKAEAKGLELVLDFRPSPALQFLVGDPLRLGQVLMNLLSNAVKFTERGHVLLRVAEVSGDGTTATVSFCIEDTGIGMTPEQVSRLFKEFSQADGSTTRKYGGTGLGLAISKRLVAAMSGELNVKSAFEKGSTFSFTVQMPVVADPLAENGDDLPALPCRRALVVDDYAVARDSMVGLLRSMGCPEVVGVASGGEALACLTAAGQAVPCDLLVLDWNLLDMTGGEVIDALLAQGGELPATTIVVSASDAALLRQEAIQPGIAEIVQKPLLPGVLRRICGQRQLPQLGKSSERLRGDTHTRDLEGMRILLVEDNDINQQVASELLRDWGAQVDIAADGRQALDMLAAHPPEHYAVVLMDIEMPVMDGREATRRLREQACFSDLPIIAMTAHVVGYGMQESLAQGVNAYVAKPFEPDFLLDQLMQFGRRSPAAIPTTADAAPAEGEDEFATALLASREVDAGLLLRRFVGRMPFLRRALRRFAEDCRQWCDIFEARVVQGDGEAARRQVHTLKGLAGTFAMTRLHAALVGLESALDAVGGGGQAGGVATVRAILADLLPELDALPGDVSADALPERYEPLDEVLERLCQQLRQGDGEAEELWRQNKERFAALYSPRQMGAIDYAIGQWNFDEALDALTRNGQGGGAHRE</sequence>
<keyword evidence="4 9" id="KW-0597">Phosphoprotein</keyword>
<feature type="transmembrane region" description="Helical" evidence="10">
    <location>
        <begin position="220"/>
        <end position="242"/>
    </location>
</feature>
<feature type="domain" description="HAMP" evidence="13">
    <location>
        <begin position="244"/>
        <end position="297"/>
    </location>
</feature>
<dbReference type="InterPro" id="IPR003661">
    <property type="entry name" value="HisK_dim/P_dom"/>
</dbReference>
<dbReference type="CDD" id="cd00082">
    <property type="entry name" value="HisKA"/>
    <property type="match status" value="1"/>
</dbReference>
<dbReference type="EC" id="2.7.13.3" evidence="3"/>
<feature type="modified residue" description="4-aspartylphosphate" evidence="9">
    <location>
        <position position="621"/>
    </location>
</feature>
<evidence type="ECO:0000256" key="8">
    <source>
        <dbReference type="PROSITE-ProRule" id="PRU00110"/>
    </source>
</evidence>
<feature type="domain" description="Response regulatory" evidence="12">
    <location>
        <begin position="712"/>
        <end position="831"/>
    </location>
</feature>
<protein>
    <recommendedName>
        <fullName evidence="3">histidine kinase</fullName>
        <ecNumber evidence="3">2.7.13.3</ecNumber>
    </recommendedName>
</protein>
<dbReference type="Gene3D" id="3.40.50.2300">
    <property type="match status" value="2"/>
</dbReference>
<organism evidence="15 16">
    <name type="scientific">Dechloromonas hankyongensis</name>
    <dbReference type="NCBI Taxonomy" id="2908002"/>
    <lineage>
        <taxon>Bacteria</taxon>
        <taxon>Pseudomonadati</taxon>
        <taxon>Pseudomonadota</taxon>
        <taxon>Betaproteobacteria</taxon>
        <taxon>Rhodocyclales</taxon>
        <taxon>Azonexaceae</taxon>
        <taxon>Dechloromonas</taxon>
    </lineage>
</organism>
<dbReference type="EMBL" id="JAKLTN010000001">
    <property type="protein sequence ID" value="MCG2576560.1"/>
    <property type="molecule type" value="Genomic_DNA"/>
</dbReference>
<feature type="modified residue" description="Phosphohistidine" evidence="8">
    <location>
        <position position="914"/>
    </location>
</feature>
<dbReference type="Gene3D" id="6.10.340.10">
    <property type="match status" value="1"/>
</dbReference>
<keyword evidence="6" id="KW-0418">Kinase</keyword>
<dbReference type="SUPFAM" id="SSF47226">
    <property type="entry name" value="Histidine-containing phosphotransfer domain, HPT domain"/>
    <property type="match status" value="1"/>
</dbReference>
<dbReference type="SMART" id="SM00388">
    <property type="entry name" value="HisKA"/>
    <property type="match status" value="1"/>
</dbReference>
<keyword evidence="10" id="KW-0812">Transmembrane</keyword>
<feature type="domain" description="Histidine kinase" evidence="11">
    <location>
        <begin position="326"/>
        <end position="548"/>
    </location>
</feature>
<dbReference type="SMART" id="SM00387">
    <property type="entry name" value="HATPase_c"/>
    <property type="match status" value="1"/>
</dbReference>
<dbReference type="InterPro" id="IPR036097">
    <property type="entry name" value="HisK_dim/P_sf"/>
</dbReference>
<feature type="domain" description="Response regulatory" evidence="12">
    <location>
        <begin position="567"/>
        <end position="688"/>
    </location>
</feature>
<dbReference type="InterPro" id="IPR001789">
    <property type="entry name" value="Sig_transdc_resp-reg_receiver"/>
</dbReference>
<dbReference type="InterPro" id="IPR036890">
    <property type="entry name" value="HATPase_C_sf"/>
</dbReference>
<proteinExistence type="predicted"/>
<dbReference type="Gene3D" id="1.10.287.130">
    <property type="match status" value="1"/>
</dbReference>
<evidence type="ECO:0000259" key="13">
    <source>
        <dbReference type="PROSITE" id="PS50885"/>
    </source>
</evidence>
<dbReference type="PROSITE" id="PS50110">
    <property type="entry name" value="RESPONSE_REGULATORY"/>
    <property type="match status" value="2"/>
</dbReference>
<evidence type="ECO:0000259" key="12">
    <source>
        <dbReference type="PROSITE" id="PS50110"/>
    </source>
</evidence>
<dbReference type="SUPFAM" id="SSF55874">
    <property type="entry name" value="ATPase domain of HSP90 chaperone/DNA topoisomerase II/histidine kinase"/>
    <property type="match status" value="1"/>
</dbReference>
<keyword evidence="10" id="KW-1133">Transmembrane helix</keyword>
<dbReference type="Gene3D" id="3.30.565.10">
    <property type="entry name" value="Histidine kinase-like ATPase, C-terminal domain"/>
    <property type="match status" value="1"/>
</dbReference>
<accession>A0ABS9K070</accession>
<dbReference type="InterPro" id="IPR004358">
    <property type="entry name" value="Sig_transdc_His_kin-like_C"/>
</dbReference>
<evidence type="ECO:0000256" key="7">
    <source>
        <dbReference type="ARBA" id="ARBA00023012"/>
    </source>
</evidence>
<dbReference type="InterPro" id="IPR005467">
    <property type="entry name" value="His_kinase_dom"/>
</dbReference>
<dbReference type="PANTHER" id="PTHR45339">
    <property type="entry name" value="HYBRID SIGNAL TRANSDUCTION HISTIDINE KINASE J"/>
    <property type="match status" value="1"/>
</dbReference>
<evidence type="ECO:0000256" key="9">
    <source>
        <dbReference type="PROSITE-ProRule" id="PRU00169"/>
    </source>
</evidence>
<dbReference type="InterPro" id="IPR011006">
    <property type="entry name" value="CheY-like_superfamily"/>
</dbReference>
<comment type="caution">
    <text evidence="15">The sequence shown here is derived from an EMBL/GenBank/DDBJ whole genome shotgun (WGS) entry which is preliminary data.</text>
</comment>
<dbReference type="Pfam" id="PF00072">
    <property type="entry name" value="Response_reg"/>
    <property type="match status" value="2"/>
</dbReference>